<reference evidence="2 3" key="1">
    <citation type="submission" date="2019-08" db="EMBL/GenBank/DDBJ databases">
        <title>Deep-cultivation of Planctomycetes and their phenomic and genomic characterization uncovers novel biology.</title>
        <authorList>
            <person name="Wiegand S."/>
            <person name="Jogler M."/>
            <person name="Boedeker C."/>
            <person name="Pinto D."/>
            <person name="Vollmers J."/>
            <person name="Rivas-Marin E."/>
            <person name="Kohn T."/>
            <person name="Peeters S.H."/>
            <person name="Heuer A."/>
            <person name="Rast P."/>
            <person name="Oberbeckmann S."/>
            <person name="Bunk B."/>
            <person name="Jeske O."/>
            <person name="Meyerdierks A."/>
            <person name="Storesund J.E."/>
            <person name="Kallscheuer N."/>
            <person name="Luecker S."/>
            <person name="Lage O.M."/>
            <person name="Pohl T."/>
            <person name="Merkel B.J."/>
            <person name="Hornburger P."/>
            <person name="Mueller R.-W."/>
            <person name="Bruemmer F."/>
            <person name="Labrenz M."/>
            <person name="Spormann A.M."/>
            <person name="Op den Camp H."/>
            <person name="Overmann J."/>
            <person name="Amann R."/>
            <person name="Jetten M.S.M."/>
            <person name="Mascher T."/>
            <person name="Medema M.H."/>
            <person name="Devos D.P."/>
            <person name="Kaster A.-K."/>
            <person name="Ovreas L."/>
            <person name="Rohde M."/>
            <person name="Galperin M.Y."/>
            <person name="Jogler C."/>
        </authorList>
    </citation>
    <scope>NUCLEOTIDE SEQUENCE [LARGE SCALE GENOMIC DNA]</scope>
    <source>
        <strain evidence="2 3">Pr1d</strain>
    </source>
</reference>
<proteinExistence type="inferred from homology"/>
<dbReference type="EMBL" id="CP042913">
    <property type="protein sequence ID" value="QEG34345.1"/>
    <property type="molecule type" value="Genomic_DNA"/>
</dbReference>
<dbReference type="PANTHER" id="PTHR11060:SF0">
    <property type="entry name" value="PROTEIN MEMO1"/>
    <property type="match status" value="1"/>
</dbReference>
<accession>A0A5B9Q9Q6</accession>
<organism evidence="2 3">
    <name type="scientific">Bythopirellula goksoeyrii</name>
    <dbReference type="NCBI Taxonomy" id="1400387"/>
    <lineage>
        <taxon>Bacteria</taxon>
        <taxon>Pseudomonadati</taxon>
        <taxon>Planctomycetota</taxon>
        <taxon>Planctomycetia</taxon>
        <taxon>Pirellulales</taxon>
        <taxon>Lacipirellulaceae</taxon>
        <taxon>Bythopirellula</taxon>
    </lineage>
</organism>
<evidence type="ECO:0008006" key="4">
    <source>
        <dbReference type="Google" id="ProtNLM"/>
    </source>
</evidence>
<dbReference type="KEGG" id="bgok:Pr1d_16200"/>
<dbReference type="AlphaFoldDB" id="A0A5B9Q9Q6"/>
<keyword evidence="3" id="KW-1185">Reference proteome</keyword>
<sequence>MIPHGDPVVGNYVLRDPYGLAGTVVLTPIAAVLVSLMNGERTLGDIRMQFEQTVGQSIPLIEVENFVAQLDENHFLDSKNFAAYQQAQLADYLALAVRPAAHAGGAYHEEPEGLRAQLSLLFTCEGGPGLLPWEGNGTGVLSQDKLCGVMSPHIDFHRGGPAFAWAYDRIVTESQAKLFIILGTAHTPLQEFYSVSRKDFETPLGTVETDREFIKTLSNRLGESFSGVFQDELPHRQEHSIEFQTLMLQFVLGGRRDFRVVPILVGSFHPFVEHGRMPVESPAVAEFIGGLRDTIHSYGEEVCVVAGVDMAHIGQQFGDDDLLDQERLTSQWTDDQDLLAKACAGDADAWFMHIAKQNDANRICGLAPMYTMLKTIDPERGELLKYDQAVADDDTSCVSFAAAAFYE</sequence>
<gene>
    <name evidence="2" type="ORF">Pr1d_16200</name>
</gene>
<dbReference type="PANTHER" id="PTHR11060">
    <property type="entry name" value="PROTEIN MEMO1"/>
    <property type="match status" value="1"/>
</dbReference>
<dbReference type="Gene3D" id="3.40.830.10">
    <property type="entry name" value="LigB-like"/>
    <property type="match status" value="1"/>
</dbReference>
<dbReference type="CDD" id="cd07361">
    <property type="entry name" value="MEMO_like"/>
    <property type="match status" value="1"/>
</dbReference>
<dbReference type="Pfam" id="PF01875">
    <property type="entry name" value="Memo"/>
    <property type="match status" value="1"/>
</dbReference>
<dbReference type="InterPro" id="IPR002737">
    <property type="entry name" value="MEMO1_fam"/>
</dbReference>
<evidence type="ECO:0000256" key="1">
    <source>
        <dbReference type="ARBA" id="ARBA00006315"/>
    </source>
</evidence>
<evidence type="ECO:0000313" key="3">
    <source>
        <dbReference type="Proteomes" id="UP000323917"/>
    </source>
</evidence>
<comment type="similarity">
    <text evidence="1">Belongs to the MEMO1 family.</text>
</comment>
<name>A0A5B9Q9Q6_9BACT</name>
<dbReference type="Proteomes" id="UP000323917">
    <property type="component" value="Chromosome"/>
</dbReference>
<evidence type="ECO:0000313" key="2">
    <source>
        <dbReference type="EMBL" id="QEG34345.1"/>
    </source>
</evidence>
<protein>
    <recommendedName>
        <fullName evidence="4">AmmeMemoRadiSam system protein B</fullName>
    </recommendedName>
</protein>
<dbReference type="NCBIfam" id="TIGR04336">
    <property type="entry name" value="AmmeMemoSam_B"/>
    <property type="match status" value="1"/>
</dbReference>